<evidence type="ECO:0000256" key="6">
    <source>
        <dbReference type="SAM" id="MobiDB-lite"/>
    </source>
</evidence>
<evidence type="ECO:0000313" key="10">
    <source>
        <dbReference type="Proteomes" id="UP000654345"/>
    </source>
</evidence>
<dbReference type="InterPro" id="IPR007267">
    <property type="entry name" value="GtrA_DPMS_TM"/>
</dbReference>
<evidence type="ECO:0000256" key="7">
    <source>
        <dbReference type="SAM" id="Phobius"/>
    </source>
</evidence>
<dbReference type="PANTHER" id="PTHR38459">
    <property type="entry name" value="PROPHAGE BACTOPRENOL-LINKED GLUCOSE TRANSLOCASE HOMOLOG"/>
    <property type="match status" value="1"/>
</dbReference>
<feature type="transmembrane region" description="Helical" evidence="7">
    <location>
        <begin position="104"/>
        <end position="122"/>
    </location>
</feature>
<proteinExistence type="inferred from homology"/>
<evidence type="ECO:0000256" key="3">
    <source>
        <dbReference type="ARBA" id="ARBA00022692"/>
    </source>
</evidence>
<reference evidence="9 10" key="1">
    <citation type="journal article" date="2021" name="Int. J. Syst. Evol. Microbiol.">
        <title>Reticulibacter mediterranei gen. nov., sp. nov., within the new family Reticulibacteraceae fam. nov., and Ktedonospora formicarum gen. nov., sp. nov., Ktedonobacter robiniae sp. nov., Dictyobacter formicarum sp. nov. and Dictyobacter arantiisoli sp. nov., belonging to the class Ktedonobacteria.</title>
        <authorList>
            <person name="Yabe S."/>
            <person name="Zheng Y."/>
            <person name="Wang C.M."/>
            <person name="Sakai Y."/>
            <person name="Abe K."/>
            <person name="Yokota A."/>
            <person name="Donadio S."/>
            <person name="Cavaletti L."/>
            <person name="Monciardini P."/>
        </authorList>
    </citation>
    <scope>NUCLEOTIDE SEQUENCE [LARGE SCALE GENOMIC DNA]</scope>
    <source>
        <strain evidence="9 10">SOSP1-30</strain>
    </source>
</reference>
<keyword evidence="4 7" id="KW-1133">Transmembrane helix</keyword>
<keyword evidence="3 7" id="KW-0812">Transmembrane</keyword>
<feature type="compositionally biased region" description="Basic and acidic residues" evidence="6">
    <location>
        <begin position="1"/>
        <end position="18"/>
    </location>
</feature>
<dbReference type="EMBL" id="BNJG01000005">
    <property type="protein sequence ID" value="GHO60368.1"/>
    <property type="molecule type" value="Genomic_DNA"/>
</dbReference>
<keyword evidence="10" id="KW-1185">Reference proteome</keyword>
<comment type="caution">
    <text evidence="9">The sequence shown here is derived from an EMBL/GenBank/DDBJ whole genome shotgun (WGS) entry which is preliminary data.</text>
</comment>
<evidence type="ECO:0000256" key="1">
    <source>
        <dbReference type="ARBA" id="ARBA00004141"/>
    </source>
</evidence>
<comment type="similarity">
    <text evidence="2">Belongs to the GtrA family.</text>
</comment>
<gene>
    <name evidence="9" type="ORF">KSB_88430</name>
</gene>
<dbReference type="RefSeq" id="WP_201376507.1">
    <property type="nucleotide sequence ID" value="NZ_BNJG01000005.1"/>
</dbReference>
<feature type="transmembrane region" description="Helical" evidence="7">
    <location>
        <begin position="142"/>
        <end position="162"/>
    </location>
</feature>
<comment type="subcellular location">
    <subcellularLocation>
        <location evidence="1">Membrane</location>
        <topology evidence="1">Multi-pass membrane protein</topology>
    </subcellularLocation>
</comment>
<accession>A0ABQ3V5R9</accession>
<evidence type="ECO:0000313" key="9">
    <source>
        <dbReference type="EMBL" id="GHO60368.1"/>
    </source>
</evidence>
<feature type="transmembrane region" description="Helical" evidence="7">
    <location>
        <begin position="64"/>
        <end position="83"/>
    </location>
</feature>
<evidence type="ECO:0000256" key="4">
    <source>
        <dbReference type="ARBA" id="ARBA00022989"/>
    </source>
</evidence>
<dbReference type="InterPro" id="IPR051401">
    <property type="entry name" value="GtrA_CellWall_Glycosyl"/>
</dbReference>
<evidence type="ECO:0000256" key="5">
    <source>
        <dbReference type="ARBA" id="ARBA00023136"/>
    </source>
</evidence>
<evidence type="ECO:0000256" key="2">
    <source>
        <dbReference type="ARBA" id="ARBA00009399"/>
    </source>
</evidence>
<evidence type="ECO:0000259" key="8">
    <source>
        <dbReference type="Pfam" id="PF04138"/>
    </source>
</evidence>
<feature type="region of interest" description="Disordered" evidence="6">
    <location>
        <begin position="1"/>
        <end position="20"/>
    </location>
</feature>
<sequence length="165" mass="19120">MIETEEVHNKQQETKDVYKPSSRARWKTHSLQVVRFGLVGGINTGLDLLALNALLLLLPTNRNWLILAYNVVAYSFGAFNSFLLNKYWTFRIKQSMSWHELTRFAFTTFFGMVVNTILVWAIRTFPHPFVQSMVLWTNISKALAIIVSASISFLGMRLWFFVQKP</sequence>
<dbReference type="Pfam" id="PF04138">
    <property type="entry name" value="GtrA_DPMS_TM"/>
    <property type="match status" value="1"/>
</dbReference>
<name>A0ABQ3V5R9_9CHLR</name>
<feature type="transmembrane region" description="Helical" evidence="7">
    <location>
        <begin position="33"/>
        <end position="58"/>
    </location>
</feature>
<keyword evidence="5 7" id="KW-0472">Membrane</keyword>
<dbReference type="PANTHER" id="PTHR38459:SF1">
    <property type="entry name" value="PROPHAGE BACTOPRENOL-LINKED GLUCOSE TRANSLOCASE HOMOLOG"/>
    <property type="match status" value="1"/>
</dbReference>
<dbReference type="Proteomes" id="UP000654345">
    <property type="component" value="Unassembled WGS sequence"/>
</dbReference>
<organism evidence="9 10">
    <name type="scientific">Ktedonobacter robiniae</name>
    <dbReference type="NCBI Taxonomy" id="2778365"/>
    <lineage>
        <taxon>Bacteria</taxon>
        <taxon>Bacillati</taxon>
        <taxon>Chloroflexota</taxon>
        <taxon>Ktedonobacteria</taxon>
        <taxon>Ktedonobacterales</taxon>
        <taxon>Ktedonobacteraceae</taxon>
        <taxon>Ktedonobacter</taxon>
    </lineage>
</organism>
<protein>
    <recommendedName>
        <fullName evidence="8">GtrA/DPMS transmembrane domain-containing protein</fullName>
    </recommendedName>
</protein>
<feature type="domain" description="GtrA/DPMS transmembrane" evidence="8">
    <location>
        <begin position="35"/>
        <end position="161"/>
    </location>
</feature>